<feature type="chain" id="PRO_5012747336" evidence="2">
    <location>
        <begin position="24"/>
        <end position="241"/>
    </location>
</feature>
<keyword evidence="2" id="KW-0732">Signal</keyword>
<evidence type="ECO:0000313" key="5">
    <source>
        <dbReference type="Proteomes" id="UP000184514"/>
    </source>
</evidence>
<sequence length="241" mass="27030">MRNSSYRVFSAVLFCLIPAATFATDAVTRPMMRPISSEMVNVIEPLSRAPEESLRPNRRDGDVVPRARWDHRPAGRIWTRSAISALKSHGKPILQTVPRDIAEWCPAYPDASEDQRAAFWAGFMSALAKHESTYRQDAVGGNGRWYGLLQILPATARGYKCLAPSREGLKHGPSNLSCAVRILTVVMPRDKVMASKDKRWRGVAADWGPMRIGSKRKDISAWTRSQNYCRALNSVRPRARP</sequence>
<dbReference type="STRING" id="696762.PFRI_40020"/>
<proteinExistence type="inferred from homology"/>
<name>A0A1L9NR48_9RHOB</name>
<protein>
    <submittedName>
        <fullName evidence="4">Transglycosylase SLT domain protein</fullName>
    </submittedName>
</protein>
<dbReference type="AlphaFoldDB" id="A0A1L9NR48"/>
<comment type="similarity">
    <text evidence="1">Belongs to the virb1 family.</text>
</comment>
<evidence type="ECO:0000256" key="2">
    <source>
        <dbReference type="SAM" id="SignalP"/>
    </source>
</evidence>
<dbReference type="SUPFAM" id="SSF53955">
    <property type="entry name" value="Lysozyme-like"/>
    <property type="match status" value="1"/>
</dbReference>
<evidence type="ECO:0000313" key="4">
    <source>
        <dbReference type="EMBL" id="OJI91786.1"/>
    </source>
</evidence>
<comment type="caution">
    <text evidence="4">The sequence shown here is derived from an EMBL/GenBank/DDBJ whole genome shotgun (WGS) entry which is preliminary data.</text>
</comment>
<keyword evidence="5" id="KW-1185">Reference proteome</keyword>
<dbReference type="Pfam" id="PF01464">
    <property type="entry name" value="SLT"/>
    <property type="match status" value="1"/>
</dbReference>
<dbReference type="Gene3D" id="1.10.530.10">
    <property type="match status" value="1"/>
</dbReference>
<dbReference type="InterPro" id="IPR023346">
    <property type="entry name" value="Lysozyme-like_dom_sf"/>
</dbReference>
<dbReference type="InterPro" id="IPR008258">
    <property type="entry name" value="Transglycosylase_SLT_dom_1"/>
</dbReference>
<evidence type="ECO:0000256" key="1">
    <source>
        <dbReference type="ARBA" id="ARBA00009387"/>
    </source>
</evidence>
<evidence type="ECO:0000259" key="3">
    <source>
        <dbReference type="Pfam" id="PF01464"/>
    </source>
</evidence>
<dbReference type="Proteomes" id="UP000184514">
    <property type="component" value="Unassembled WGS sequence"/>
</dbReference>
<gene>
    <name evidence="4" type="ORF">PFRI_40020</name>
</gene>
<dbReference type="EMBL" id="MLCB01000218">
    <property type="protein sequence ID" value="OJI91786.1"/>
    <property type="molecule type" value="Genomic_DNA"/>
</dbReference>
<feature type="signal peptide" evidence="2">
    <location>
        <begin position="1"/>
        <end position="23"/>
    </location>
</feature>
<feature type="domain" description="Transglycosylase SLT" evidence="3">
    <location>
        <begin position="115"/>
        <end position="186"/>
    </location>
</feature>
<reference evidence="4 5" key="1">
    <citation type="submission" date="2016-10" db="EMBL/GenBank/DDBJ databases">
        <title>Genome sequence of Planktotalea frisia SH6-1.</title>
        <authorList>
            <person name="Poehlein A."/>
            <person name="Bakenhus I."/>
            <person name="Voget S."/>
            <person name="Brinkhoff T."/>
            <person name="Simon M."/>
        </authorList>
    </citation>
    <scope>NUCLEOTIDE SEQUENCE [LARGE SCALE GENOMIC DNA]</scope>
    <source>
        <strain evidence="4 5">SH6-1</strain>
    </source>
</reference>
<organism evidence="4 5">
    <name type="scientific">Planktotalea frisia</name>
    <dbReference type="NCBI Taxonomy" id="696762"/>
    <lineage>
        <taxon>Bacteria</taxon>
        <taxon>Pseudomonadati</taxon>
        <taxon>Pseudomonadota</taxon>
        <taxon>Alphaproteobacteria</taxon>
        <taxon>Rhodobacterales</taxon>
        <taxon>Paracoccaceae</taxon>
        <taxon>Planktotalea</taxon>
    </lineage>
</organism>
<accession>A0A1L9NR48</accession>